<gene>
    <name evidence="2" type="ORF">CDCA_CDCA15G4003</name>
</gene>
<feature type="region of interest" description="Disordered" evidence="1">
    <location>
        <begin position="255"/>
        <end position="294"/>
    </location>
</feature>
<name>A0AAV9J1R5_CYACA</name>
<protein>
    <recommendedName>
        <fullName evidence="4">Thiol-disulfide oxidoreductase DCC</fullName>
    </recommendedName>
</protein>
<feature type="compositionally biased region" description="Low complexity" evidence="1">
    <location>
        <begin position="264"/>
        <end position="278"/>
    </location>
</feature>
<keyword evidence="3" id="KW-1185">Reference proteome</keyword>
<dbReference type="Proteomes" id="UP001301350">
    <property type="component" value="Unassembled WGS sequence"/>
</dbReference>
<organism evidence="2 3">
    <name type="scientific">Cyanidium caldarium</name>
    <name type="common">Red alga</name>
    <dbReference type="NCBI Taxonomy" id="2771"/>
    <lineage>
        <taxon>Eukaryota</taxon>
        <taxon>Rhodophyta</taxon>
        <taxon>Bangiophyceae</taxon>
        <taxon>Cyanidiales</taxon>
        <taxon>Cyanidiaceae</taxon>
        <taxon>Cyanidium</taxon>
    </lineage>
</organism>
<dbReference type="EMBL" id="JANCYW010000015">
    <property type="protein sequence ID" value="KAK4537978.1"/>
    <property type="molecule type" value="Genomic_DNA"/>
</dbReference>
<dbReference type="Pfam" id="PF04134">
    <property type="entry name" value="DCC1-like"/>
    <property type="match status" value="1"/>
</dbReference>
<accession>A0AAV9J1R5</accession>
<reference evidence="2 3" key="1">
    <citation type="submission" date="2022-07" db="EMBL/GenBank/DDBJ databases">
        <title>Genome-wide signatures of adaptation to extreme environments.</title>
        <authorList>
            <person name="Cho C.H."/>
            <person name="Yoon H.S."/>
        </authorList>
    </citation>
    <scope>NUCLEOTIDE SEQUENCE [LARGE SCALE GENOMIC DNA]</scope>
    <source>
        <strain evidence="2 3">DBV 063 E5</strain>
    </source>
</reference>
<evidence type="ECO:0000313" key="2">
    <source>
        <dbReference type="EMBL" id="KAK4537978.1"/>
    </source>
</evidence>
<dbReference type="PANTHER" id="PTHR34290">
    <property type="entry name" value="SI:CH73-390P7.2"/>
    <property type="match status" value="1"/>
</dbReference>
<evidence type="ECO:0000256" key="1">
    <source>
        <dbReference type="SAM" id="MobiDB-lite"/>
    </source>
</evidence>
<dbReference type="InterPro" id="IPR044691">
    <property type="entry name" value="DCC1_Trx"/>
</dbReference>
<proteinExistence type="predicted"/>
<sequence>MTAGFVAPGISVRRSFRWGHAEAAVCAARLCILGVWRAGARPPAGRRGDGCAAPFRTQHGMRSVQAVAESPVSRAAGEGKVAASTTSSAAPHITLLYDGECPLCMKEVRFLRERDGGRGRIAFVDIAAPDYDPSRYGNVTFEQAMGRIHGILPDGTIVKKVDVFRVCYEAVGMGWLWAATRNPLLKRVANGVYDFWADRRLQWTGRGSMEKVLAERQAAAVSASAGVGAAEQAEGEDEDCSERCVIDWDDEDSWIGPAGNHSVNHNGHAGPAAAPSSATGNSVMATGDRQAPRA</sequence>
<dbReference type="GO" id="GO:0015035">
    <property type="term" value="F:protein-disulfide reductase activity"/>
    <property type="evidence" value="ECO:0007669"/>
    <property type="project" value="InterPro"/>
</dbReference>
<comment type="caution">
    <text evidence="2">The sequence shown here is derived from an EMBL/GenBank/DDBJ whole genome shotgun (WGS) entry which is preliminary data.</text>
</comment>
<evidence type="ECO:0008006" key="4">
    <source>
        <dbReference type="Google" id="ProtNLM"/>
    </source>
</evidence>
<evidence type="ECO:0000313" key="3">
    <source>
        <dbReference type="Proteomes" id="UP001301350"/>
    </source>
</evidence>
<dbReference type="AlphaFoldDB" id="A0AAV9J1R5"/>
<dbReference type="PANTHER" id="PTHR34290:SF2">
    <property type="entry name" value="OS04G0668800 PROTEIN"/>
    <property type="match status" value="1"/>
</dbReference>
<dbReference type="InterPro" id="IPR007263">
    <property type="entry name" value="DCC1-like"/>
</dbReference>